<sequence>MLDHNQLAALAAILRRGSFEAAAAQLGVTQSAVSQRIRALEERVGQPLVLRGTPCTGTEAGRRLARHAEDVALLEAEATGEIGLAPAPGRHPLRIAANADSLAAWLIPALAEAQAAAPHLAFDVTVDDQDHSADWLRRGEVVAAVTATAAPPHGCDAIPLGRLRYHATASPGFMARHFPHGVTAEALARAPCMTFDRKDRLQSQWLAENFGEVPAPPSHFLPSTQAFIDGAEAGLGWGMNPEPLVREALAAGRLVPLLADAPLDTPLYWQVSRRMAPALAALTRAVRQRAARLLHAA</sequence>
<evidence type="ECO:0000313" key="7">
    <source>
        <dbReference type="Proteomes" id="UP000649829"/>
    </source>
</evidence>
<dbReference type="Gene3D" id="1.10.10.10">
    <property type="entry name" value="Winged helix-like DNA-binding domain superfamily/Winged helix DNA-binding domain"/>
    <property type="match status" value="1"/>
</dbReference>
<dbReference type="Proteomes" id="UP000649829">
    <property type="component" value="Unassembled WGS sequence"/>
</dbReference>
<comment type="similarity">
    <text evidence="1">Belongs to the LysR transcriptional regulatory family.</text>
</comment>
<evidence type="ECO:0000256" key="2">
    <source>
        <dbReference type="ARBA" id="ARBA00023015"/>
    </source>
</evidence>
<feature type="domain" description="HTH lysR-type" evidence="5">
    <location>
        <begin position="2"/>
        <end position="58"/>
    </location>
</feature>
<dbReference type="InterPro" id="IPR036390">
    <property type="entry name" value="WH_DNA-bd_sf"/>
</dbReference>
<evidence type="ECO:0000259" key="5">
    <source>
        <dbReference type="PROSITE" id="PS50931"/>
    </source>
</evidence>
<dbReference type="SUPFAM" id="SSF46785">
    <property type="entry name" value="Winged helix' DNA-binding domain"/>
    <property type="match status" value="1"/>
</dbReference>
<dbReference type="EMBL" id="BMLF01000001">
    <property type="protein sequence ID" value="GGL85786.1"/>
    <property type="molecule type" value="Genomic_DNA"/>
</dbReference>
<dbReference type="InterPro" id="IPR005119">
    <property type="entry name" value="LysR_subst-bd"/>
</dbReference>
<dbReference type="NCBIfam" id="TIGR03298">
    <property type="entry name" value="argP"/>
    <property type="match status" value="1"/>
</dbReference>
<dbReference type="GO" id="GO:0003677">
    <property type="term" value="F:DNA binding"/>
    <property type="evidence" value="ECO:0007669"/>
    <property type="project" value="UniProtKB-KW"/>
</dbReference>
<dbReference type="Gene3D" id="3.40.190.290">
    <property type="match status" value="1"/>
</dbReference>
<evidence type="ECO:0000256" key="4">
    <source>
        <dbReference type="ARBA" id="ARBA00023163"/>
    </source>
</evidence>
<gene>
    <name evidence="6" type="ORF">GCM10011534_04590</name>
</gene>
<dbReference type="PANTHER" id="PTHR30579">
    <property type="entry name" value="TRANSCRIPTIONAL REGULATOR"/>
    <property type="match status" value="1"/>
</dbReference>
<dbReference type="NCBIfam" id="NF009888">
    <property type="entry name" value="PRK13348.1"/>
    <property type="match status" value="1"/>
</dbReference>
<dbReference type="AlphaFoldDB" id="A0A917SJR1"/>
<dbReference type="InterPro" id="IPR050176">
    <property type="entry name" value="LTTR"/>
</dbReference>
<dbReference type="PROSITE" id="PS50931">
    <property type="entry name" value="HTH_LYSR"/>
    <property type="match status" value="1"/>
</dbReference>
<keyword evidence="3" id="KW-0238">DNA-binding</keyword>
<dbReference type="Pfam" id="PF00126">
    <property type="entry name" value="HTH_1"/>
    <property type="match status" value="1"/>
</dbReference>
<evidence type="ECO:0000256" key="3">
    <source>
        <dbReference type="ARBA" id="ARBA00023125"/>
    </source>
</evidence>
<dbReference type="SUPFAM" id="SSF53850">
    <property type="entry name" value="Periplasmic binding protein-like II"/>
    <property type="match status" value="1"/>
</dbReference>
<keyword evidence="4" id="KW-0804">Transcription</keyword>
<organism evidence="6 7">
    <name type="scientific">Pseudooceanicola nanhaiensis</name>
    <dbReference type="NCBI Taxonomy" id="375761"/>
    <lineage>
        <taxon>Bacteria</taxon>
        <taxon>Pseudomonadati</taxon>
        <taxon>Pseudomonadota</taxon>
        <taxon>Alphaproteobacteria</taxon>
        <taxon>Rhodobacterales</taxon>
        <taxon>Paracoccaceae</taxon>
        <taxon>Pseudooceanicola</taxon>
    </lineage>
</organism>
<keyword evidence="2" id="KW-0805">Transcription regulation</keyword>
<dbReference type="PANTHER" id="PTHR30579:SF2">
    <property type="entry name" value="HTH-TYPE TRANSCRIPTIONAL REGULATOR ARGP"/>
    <property type="match status" value="1"/>
</dbReference>
<proteinExistence type="inferred from homology"/>
<dbReference type="PRINTS" id="PR00039">
    <property type="entry name" value="HTHLYSR"/>
</dbReference>
<accession>A0A917SJR1</accession>
<dbReference type="GO" id="GO:0003700">
    <property type="term" value="F:DNA-binding transcription factor activity"/>
    <property type="evidence" value="ECO:0007669"/>
    <property type="project" value="InterPro"/>
</dbReference>
<dbReference type="NCBIfam" id="NF002964">
    <property type="entry name" value="PRK03635.1"/>
    <property type="match status" value="1"/>
</dbReference>
<reference evidence="6" key="2">
    <citation type="submission" date="2020-09" db="EMBL/GenBank/DDBJ databases">
        <authorList>
            <person name="Sun Q."/>
            <person name="Zhou Y."/>
        </authorList>
    </citation>
    <scope>NUCLEOTIDE SEQUENCE</scope>
    <source>
        <strain evidence="6">CGMCC 1.6293</strain>
    </source>
</reference>
<evidence type="ECO:0000313" key="6">
    <source>
        <dbReference type="EMBL" id="GGL85786.1"/>
    </source>
</evidence>
<dbReference type="RefSeq" id="WP_028285408.1">
    <property type="nucleotide sequence ID" value="NZ_BMLF01000001.1"/>
</dbReference>
<protein>
    <submittedName>
        <fullName evidence="6">Transcriptional regulator ArgP</fullName>
    </submittedName>
</protein>
<reference evidence="6" key="1">
    <citation type="journal article" date="2014" name="Int. J. Syst. Evol. Microbiol.">
        <title>Complete genome sequence of Corynebacterium casei LMG S-19264T (=DSM 44701T), isolated from a smear-ripened cheese.</title>
        <authorList>
            <consortium name="US DOE Joint Genome Institute (JGI-PGF)"/>
            <person name="Walter F."/>
            <person name="Albersmeier A."/>
            <person name="Kalinowski J."/>
            <person name="Ruckert C."/>
        </authorList>
    </citation>
    <scope>NUCLEOTIDE SEQUENCE</scope>
    <source>
        <strain evidence="6">CGMCC 1.6293</strain>
    </source>
</reference>
<comment type="caution">
    <text evidence="6">The sequence shown here is derived from an EMBL/GenBank/DDBJ whole genome shotgun (WGS) entry which is preliminary data.</text>
</comment>
<name>A0A917SJR1_9RHOB</name>
<dbReference type="Pfam" id="PF03466">
    <property type="entry name" value="LysR_substrate"/>
    <property type="match status" value="1"/>
</dbReference>
<keyword evidence="7" id="KW-1185">Reference proteome</keyword>
<evidence type="ECO:0000256" key="1">
    <source>
        <dbReference type="ARBA" id="ARBA00009437"/>
    </source>
</evidence>
<dbReference type="InterPro" id="IPR000847">
    <property type="entry name" value="LysR_HTH_N"/>
</dbReference>
<dbReference type="InterPro" id="IPR036388">
    <property type="entry name" value="WH-like_DNA-bd_sf"/>
</dbReference>
<dbReference type="InterPro" id="IPR017685">
    <property type="entry name" value="ArgP"/>
</dbReference>